<accession>B1WPD5</accession>
<dbReference type="HOGENOM" id="CLU_141510_0_0_3"/>
<dbReference type="eggNOG" id="ENOG502ZBN7">
    <property type="taxonomic scope" value="Bacteria"/>
</dbReference>
<name>B1WPD5_CROS5</name>
<reference evidence="1 2" key="1">
    <citation type="journal article" date="2008" name="Proc. Natl. Acad. Sci. U.S.A.">
        <title>The genome of Cyanothece 51142, a unicellular diazotrophic cyanobacterium important in the marine nitrogen cycle.</title>
        <authorList>
            <person name="Welsh E.A."/>
            <person name="Liberton M."/>
            <person name="Stoeckel J."/>
            <person name="Loh T."/>
            <person name="Elvitigala T."/>
            <person name="Wang C."/>
            <person name="Wollam A."/>
            <person name="Fulton R.S."/>
            <person name="Clifton S.W."/>
            <person name="Jacobs J.M."/>
            <person name="Aurora R."/>
            <person name="Ghosh B.K."/>
            <person name="Sherman L.A."/>
            <person name="Smith R.D."/>
            <person name="Wilson R.K."/>
            <person name="Pakrasi H.B."/>
        </authorList>
    </citation>
    <scope>NUCLEOTIDE SEQUENCE [LARGE SCALE GENOMIC DNA]</scope>
    <source>
        <strain evidence="2">ATCC 51142 / BH68</strain>
    </source>
</reference>
<sequence>MFIDNGNALIVIVIMTTTTNSETNTLLVEQSPFLQSLVQQIRAYDHYGVYRTWTDELVIAPYVIPKKKRREISLEGDIDPTTKLRILCYFRAIAALIEKETGLLCQVVVDLNHEGFGWALVWGGKLMVVSRSLRDAHRFGFDTLEKLNDQGTKLANAGIELVNKFPEVARL</sequence>
<protein>
    <submittedName>
        <fullName evidence="1">DUF269-containing protein</fullName>
    </submittedName>
</protein>
<dbReference type="PDB" id="3NJ2">
    <property type="method" value="X-ray"/>
    <property type="resolution" value="1.59 A"/>
    <property type="chains" value="A/B=19-171"/>
</dbReference>
<organism evidence="1 2">
    <name type="scientific">Crocosphaera subtropica (strain ATCC 51142 / BH68)</name>
    <name type="common">Cyanothece sp. (strain ATCC 51142)</name>
    <dbReference type="NCBI Taxonomy" id="43989"/>
    <lineage>
        <taxon>Bacteria</taxon>
        <taxon>Bacillati</taxon>
        <taxon>Cyanobacteriota</taxon>
        <taxon>Cyanophyceae</taxon>
        <taxon>Oscillatoriophycideae</taxon>
        <taxon>Chroococcales</taxon>
        <taxon>Aphanothecaceae</taxon>
        <taxon>Crocosphaera</taxon>
        <taxon>Crocosphaera subtropica</taxon>
    </lineage>
</organism>
<evidence type="ECO:0007829" key="3">
    <source>
        <dbReference type="PDB" id="3NJ2"/>
    </source>
</evidence>
<dbReference type="PDBsum" id="3NJ2"/>
<reference evidence="3" key="2">
    <citation type="journal article" date="2012" name="FEBS Lett.">
        <title>Crystal structure of cce_0566 from Cyanothece 51142, a protein associated with nitrogen fixation in the DUF269 family.</title>
        <authorList>
            <person name="Buchko G.W."/>
            <person name="Robinson H."/>
        </authorList>
    </citation>
    <scope>X-RAY CRYSTALLOGRAPHY (1.59 ANGSTROMS) OF 19-171</scope>
</reference>
<dbReference type="AlphaFoldDB" id="B1WPD5"/>
<dbReference type="KEGG" id="cyt:cce_0566"/>
<evidence type="ECO:0000313" key="1">
    <source>
        <dbReference type="EMBL" id="ACB49917.1"/>
    </source>
</evidence>
<evidence type="ECO:0000313" key="2">
    <source>
        <dbReference type="Proteomes" id="UP000001203"/>
    </source>
</evidence>
<dbReference type="Pfam" id="PF03270">
    <property type="entry name" value="DUF269"/>
    <property type="match status" value="1"/>
</dbReference>
<keyword evidence="2" id="KW-1185">Reference proteome</keyword>
<dbReference type="MINT" id="B1WPD5"/>
<keyword evidence="3" id="KW-0002">3D-structure</keyword>
<dbReference type="STRING" id="43989.cce_0566"/>
<dbReference type="SMR" id="B1WPD5"/>
<dbReference type="InterPro" id="IPR004952">
    <property type="entry name" value="NifX-assoc_nitrogen_fix"/>
</dbReference>
<dbReference type="PIRSF" id="PIRSF005788">
    <property type="entry name" value="NifK"/>
    <property type="match status" value="1"/>
</dbReference>
<dbReference type="NCBIfam" id="TIGR02935">
    <property type="entry name" value="NifX-associated nitrogen fixation protein"/>
    <property type="match status" value="1"/>
</dbReference>
<dbReference type="Gene3D" id="1.10.3100.20">
    <property type="entry name" value="Protein of unknown function DUF269"/>
    <property type="match status" value="1"/>
</dbReference>
<dbReference type="EvolutionaryTrace" id="B1WPD5"/>
<gene>
    <name evidence="1" type="ordered locus">cce_0566</name>
</gene>
<dbReference type="Proteomes" id="UP000001203">
    <property type="component" value="Chromosome circular"/>
</dbReference>
<proteinExistence type="evidence at protein level"/>
<dbReference type="EMBL" id="CP000806">
    <property type="protein sequence ID" value="ACB49917.1"/>
    <property type="molecule type" value="Genomic_DNA"/>
</dbReference>